<dbReference type="Proteomes" id="UP000549616">
    <property type="component" value="Unassembled WGS sequence"/>
</dbReference>
<sequence>MALTTDMYVPGFPRIGEALRTSSSAVQVTMTAFLAGLVAGQLVIGPLSDRIGRRGLLTGGGVAFIVCSVACALSPTIGVLIAARFLQGVPHPRTWCSPGP</sequence>
<dbReference type="InterPro" id="IPR036259">
    <property type="entry name" value="MFS_trans_sf"/>
</dbReference>
<dbReference type="AlphaFoldDB" id="A0A853B3S5"/>
<evidence type="ECO:0000256" key="2">
    <source>
        <dbReference type="ARBA" id="ARBA00022448"/>
    </source>
</evidence>
<protein>
    <submittedName>
        <fullName evidence="8">MFS family permease</fullName>
    </submittedName>
</protein>
<comment type="subcellular location">
    <subcellularLocation>
        <location evidence="1">Cell membrane</location>
        <topology evidence="1">Multi-pass membrane protein</topology>
    </subcellularLocation>
</comment>
<dbReference type="Gene3D" id="1.20.1720.10">
    <property type="entry name" value="Multidrug resistance protein D"/>
    <property type="match status" value="1"/>
</dbReference>
<comment type="caution">
    <text evidence="8">The sequence shown here is derived from an EMBL/GenBank/DDBJ whole genome shotgun (WGS) entry which is preliminary data.</text>
</comment>
<keyword evidence="3 6" id="KW-0812">Transmembrane</keyword>
<dbReference type="SUPFAM" id="SSF103473">
    <property type="entry name" value="MFS general substrate transporter"/>
    <property type="match status" value="1"/>
</dbReference>
<keyword evidence="5 6" id="KW-0472">Membrane</keyword>
<dbReference type="GO" id="GO:1990961">
    <property type="term" value="P:xenobiotic detoxification by transmembrane export across the plasma membrane"/>
    <property type="evidence" value="ECO:0007669"/>
    <property type="project" value="TreeGrafter"/>
</dbReference>
<evidence type="ECO:0000256" key="3">
    <source>
        <dbReference type="ARBA" id="ARBA00022692"/>
    </source>
</evidence>
<proteinExistence type="predicted"/>
<feature type="domain" description="Major facilitator superfamily (MFS) profile" evidence="7">
    <location>
        <begin position="1"/>
        <end position="100"/>
    </location>
</feature>
<feature type="transmembrane region" description="Helical" evidence="6">
    <location>
        <begin position="56"/>
        <end position="83"/>
    </location>
</feature>
<evidence type="ECO:0000256" key="5">
    <source>
        <dbReference type="ARBA" id="ARBA00023136"/>
    </source>
</evidence>
<dbReference type="GO" id="GO:0022857">
    <property type="term" value="F:transmembrane transporter activity"/>
    <property type="evidence" value="ECO:0007669"/>
    <property type="project" value="InterPro"/>
</dbReference>
<feature type="transmembrane region" description="Helical" evidence="6">
    <location>
        <begin position="24"/>
        <end position="44"/>
    </location>
</feature>
<keyword evidence="2" id="KW-0813">Transport</keyword>
<dbReference type="InterPro" id="IPR011701">
    <property type="entry name" value="MFS"/>
</dbReference>
<evidence type="ECO:0000256" key="4">
    <source>
        <dbReference type="ARBA" id="ARBA00022989"/>
    </source>
</evidence>
<dbReference type="RefSeq" id="WP_218902894.1">
    <property type="nucleotide sequence ID" value="NZ_JACCFK010000001.1"/>
</dbReference>
<evidence type="ECO:0000313" key="8">
    <source>
        <dbReference type="EMBL" id="NYI89778.1"/>
    </source>
</evidence>
<reference evidence="8 9" key="1">
    <citation type="submission" date="2020-07" db="EMBL/GenBank/DDBJ databases">
        <title>Sequencing the genomes of 1000 actinobacteria strains.</title>
        <authorList>
            <person name="Klenk H.-P."/>
        </authorList>
    </citation>
    <scope>NUCLEOTIDE SEQUENCE [LARGE SCALE GENOMIC DNA]</scope>
    <source>
        <strain evidence="8 9">DSM 104006</strain>
    </source>
</reference>
<evidence type="ECO:0000256" key="6">
    <source>
        <dbReference type="SAM" id="Phobius"/>
    </source>
</evidence>
<keyword evidence="4 6" id="KW-1133">Transmembrane helix</keyword>
<keyword evidence="9" id="KW-1185">Reference proteome</keyword>
<name>A0A853B3S5_9PSEU</name>
<organism evidence="8 9">
    <name type="scientific">Amycolatopsis endophytica</name>
    <dbReference type="NCBI Taxonomy" id="860233"/>
    <lineage>
        <taxon>Bacteria</taxon>
        <taxon>Bacillati</taxon>
        <taxon>Actinomycetota</taxon>
        <taxon>Actinomycetes</taxon>
        <taxon>Pseudonocardiales</taxon>
        <taxon>Pseudonocardiaceae</taxon>
        <taxon>Amycolatopsis</taxon>
    </lineage>
</organism>
<dbReference type="PROSITE" id="PS50850">
    <property type="entry name" value="MFS"/>
    <property type="match status" value="1"/>
</dbReference>
<accession>A0A853B3S5</accession>
<dbReference type="EMBL" id="JACCFK010000001">
    <property type="protein sequence ID" value="NYI89778.1"/>
    <property type="molecule type" value="Genomic_DNA"/>
</dbReference>
<dbReference type="PANTHER" id="PTHR23502">
    <property type="entry name" value="MAJOR FACILITATOR SUPERFAMILY"/>
    <property type="match status" value="1"/>
</dbReference>
<dbReference type="PANTHER" id="PTHR23502:SF132">
    <property type="entry name" value="POLYAMINE TRANSPORTER 2-RELATED"/>
    <property type="match status" value="1"/>
</dbReference>
<dbReference type="Pfam" id="PF07690">
    <property type="entry name" value="MFS_1"/>
    <property type="match status" value="1"/>
</dbReference>
<dbReference type="PROSITE" id="PS00216">
    <property type="entry name" value="SUGAR_TRANSPORT_1"/>
    <property type="match status" value="1"/>
</dbReference>
<gene>
    <name evidence="8" type="ORF">HNR02_003101</name>
</gene>
<evidence type="ECO:0000313" key="9">
    <source>
        <dbReference type="Proteomes" id="UP000549616"/>
    </source>
</evidence>
<evidence type="ECO:0000256" key="1">
    <source>
        <dbReference type="ARBA" id="ARBA00004651"/>
    </source>
</evidence>
<dbReference type="InterPro" id="IPR020846">
    <property type="entry name" value="MFS_dom"/>
</dbReference>
<dbReference type="InterPro" id="IPR005829">
    <property type="entry name" value="Sugar_transporter_CS"/>
</dbReference>
<evidence type="ECO:0000259" key="7">
    <source>
        <dbReference type="PROSITE" id="PS50850"/>
    </source>
</evidence>
<dbReference type="GO" id="GO:0005886">
    <property type="term" value="C:plasma membrane"/>
    <property type="evidence" value="ECO:0007669"/>
    <property type="project" value="UniProtKB-SubCell"/>
</dbReference>